<evidence type="ECO:0000313" key="1">
    <source>
        <dbReference type="EMBL" id="KFG30820.1"/>
    </source>
</evidence>
<organism evidence="1 2">
    <name type="scientific">Toxoplasma gondii p89</name>
    <dbReference type="NCBI Taxonomy" id="943119"/>
    <lineage>
        <taxon>Eukaryota</taxon>
        <taxon>Sar</taxon>
        <taxon>Alveolata</taxon>
        <taxon>Apicomplexa</taxon>
        <taxon>Conoidasida</taxon>
        <taxon>Coccidia</taxon>
        <taxon>Eucoccidiorida</taxon>
        <taxon>Eimeriorina</taxon>
        <taxon>Sarcocystidae</taxon>
        <taxon>Toxoplasma</taxon>
    </lineage>
</organism>
<protein>
    <submittedName>
        <fullName evidence="1">Uncharacterized protein</fullName>
    </submittedName>
</protein>
<evidence type="ECO:0000313" key="2">
    <source>
        <dbReference type="Proteomes" id="UP000028828"/>
    </source>
</evidence>
<gene>
    <name evidence="1" type="ORF">TGP89_292070</name>
</gene>
<dbReference type="EMBL" id="AEYI02002018">
    <property type="protein sequence ID" value="KFG30820.1"/>
    <property type="molecule type" value="Genomic_DNA"/>
</dbReference>
<sequence length="244" mass="27246">MPLQMLHSPASVSARFRCPRLLRFFGGHSSTFQGTYCGTKTNHTQKADLYIFQCRWPASIILPGRQEKSFHASADFRFRRALRRSRRCLSLHFPVKTPKKSAHRGLASVPTSYALGAGTDLDLCLTALCASFPIRVSGTAVRGDEILPVISVSAWIFRGNHGATCASVPFGRLLRVSRPFLRLWRPVSPLRLAFPRRSRTPTARVPLGSAESPFSPFSRSKDGKLFCFVHVQIQEESSVRRSDS</sequence>
<dbReference type="VEuPathDB" id="ToxoDB:TGP89_292070"/>
<proteinExistence type="predicted"/>
<name>A0A086JFA2_TOXGO</name>
<dbReference type="Proteomes" id="UP000028828">
    <property type="component" value="Unassembled WGS sequence"/>
</dbReference>
<dbReference type="AlphaFoldDB" id="A0A086JFA2"/>
<comment type="caution">
    <text evidence="1">The sequence shown here is derived from an EMBL/GenBank/DDBJ whole genome shotgun (WGS) entry which is preliminary data.</text>
</comment>
<accession>A0A086JFA2</accession>
<reference evidence="1 2" key="1">
    <citation type="submission" date="2014-03" db="EMBL/GenBank/DDBJ databases">
        <authorList>
            <person name="Sibley D."/>
            <person name="Venepally P."/>
            <person name="Karamycheva S."/>
            <person name="Hadjithomas M."/>
            <person name="Khan A."/>
            <person name="Brunk B."/>
            <person name="Roos D."/>
            <person name="Caler E."/>
            <person name="Lorenzi H."/>
        </authorList>
    </citation>
    <scope>NUCLEOTIDE SEQUENCE [LARGE SCALE GENOMIC DNA]</scope>
    <source>
        <strain evidence="2">p89</strain>
    </source>
</reference>